<dbReference type="SUPFAM" id="SSF55729">
    <property type="entry name" value="Acyl-CoA N-acyltransferases (Nat)"/>
    <property type="match status" value="1"/>
</dbReference>
<dbReference type="PANTHER" id="PTHR43792">
    <property type="entry name" value="GNAT FAMILY, PUTATIVE (AFU_ORTHOLOGUE AFUA_3G00765)-RELATED-RELATED"/>
    <property type="match status" value="1"/>
</dbReference>
<evidence type="ECO:0000313" key="3">
    <source>
        <dbReference type="Proteomes" id="UP000283523"/>
    </source>
</evidence>
<dbReference type="InterPro" id="IPR051531">
    <property type="entry name" value="N-acetyltransferase"/>
</dbReference>
<gene>
    <name evidence="2" type="ORF">DYU11_18945</name>
</gene>
<organism evidence="2 3">
    <name type="scientific">Fibrisoma montanum</name>
    <dbReference type="NCBI Taxonomy" id="2305895"/>
    <lineage>
        <taxon>Bacteria</taxon>
        <taxon>Pseudomonadati</taxon>
        <taxon>Bacteroidota</taxon>
        <taxon>Cytophagia</taxon>
        <taxon>Cytophagales</taxon>
        <taxon>Spirosomataceae</taxon>
        <taxon>Fibrisoma</taxon>
    </lineage>
</organism>
<dbReference type="InterPro" id="IPR016181">
    <property type="entry name" value="Acyl_CoA_acyltransferase"/>
</dbReference>
<evidence type="ECO:0000259" key="1">
    <source>
        <dbReference type="PROSITE" id="PS51186"/>
    </source>
</evidence>
<keyword evidence="3" id="KW-1185">Reference proteome</keyword>
<proteinExistence type="predicted"/>
<dbReference type="EMBL" id="QXED01000005">
    <property type="protein sequence ID" value="RIV21481.1"/>
    <property type="molecule type" value="Genomic_DNA"/>
</dbReference>
<dbReference type="PANTHER" id="PTHR43792:SF1">
    <property type="entry name" value="N-ACETYLTRANSFERASE DOMAIN-CONTAINING PROTEIN"/>
    <property type="match status" value="1"/>
</dbReference>
<dbReference type="Gene3D" id="3.40.630.30">
    <property type="match status" value="1"/>
</dbReference>
<accession>A0A418M6L8</accession>
<comment type="caution">
    <text evidence="2">The sequence shown here is derived from an EMBL/GenBank/DDBJ whole genome shotgun (WGS) entry which is preliminary data.</text>
</comment>
<keyword evidence="2" id="KW-0808">Transferase</keyword>
<reference evidence="2 3" key="1">
    <citation type="submission" date="2018-08" db="EMBL/GenBank/DDBJ databases">
        <title>Fibrisoma montanum sp. nov., isolated from Danxia mountain soil.</title>
        <authorList>
            <person name="Huang Y."/>
        </authorList>
    </citation>
    <scope>NUCLEOTIDE SEQUENCE [LARGE SCALE GENOMIC DNA]</scope>
    <source>
        <strain evidence="2 3">HYT19</strain>
    </source>
</reference>
<dbReference type="OrthoDB" id="9798081at2"/>
<dbReference type="RefSeq" id="WP_119669274.1">
    <property type="nucleotide sequence ID" value="NZ_QXED01000005.1"/>
</dbReference>
<evidence type="ECO:0000313" key="2">
    <source>
        <dbReference type="EMBL" id="RIV21481.1"/>
    </source>
</evidence>
<dbReference type="AlphaFoldDB" id="A0A418M6L8"/>
<name>A0A418M6L8_9BACT</name>
<protein>
    <submittedName>
        <fullName evidence="2">N-acetyltransferase</fullName>
    </submittedName>
</protein>
<dbReference type="InterPro" id="IPR000182">
    <property type="entry name" value="GNAT_dom"/>
</dbReference>
<dbReference type="Proteomes" id="UP000283523">
    <property type="component" value="Unassembled WGS sequence"/>
</dbReference>
<sequence length="170" mass="18964">MTLLTTKRLHLRLLSVQDAPFILDLLNTPAWLTYIGDRGVRTLDDARQYLLRGPLASYERWGFGLYLVTRRPTDTPIGLCGLLQRETLDKPDIGFAFLPDYVGHGYGFEAASAVLAYAHTTLGIDTVAAIVTPENQPSIKLLEKLGLQFRKRVTLTTDSEELLLFESTAP</sequence>
<dbReference type="PROSITE" id="PS51186">
    <property type="entry name" value="GNAT"/>
    <property type="match status" value="1"/>
</dbReference>
<feature type="domain" description="N-acetyltransferase" evidence="1">
    <location>
        <begin position="9"/>
        <end position="170"/>
    </location>
</feature>
<dbReference type="Pfam" id="PF13302">
    <property type="entry name" value="Acetyltransf_3"/>
    <property type="match status" value="1"/>
</dbReference>
<dbReference type="GO" id="GO:0016747">
    <property type="term" value="F:acyltransferase activity, transferring groups other than amino-acyl groups"/>
    <property type="evidence" value="ECO:0007669"/>
    <property type="project" value="InterPro"/>
</dbReference>